<proteinExistence type="predicted"/>
<evidence type="ECO:0000313" key="1">
    <source>
        <dbReference type="EMBL" id="KAF9488242.1"/>
    </source>
</evidence>
<keyword evidence="2" id="KW-1185">Reference proteome</keyword>
<protein>
    <submittedName>
        <fullName evidence="1">Uncharacterized protein</fullName>
    </submittedName>
</protein>
<dbReference type="EMBL" id="MU154723">
    <property type="protein sequence ID" value="KAF9488242.1"/>
    <property type="molecule type" value="Genomic_DNA"/>
</dbReference>
<dbReference type="Proteomes" id="UP000807025">
    <property type="component" value="Unassembled WGS sequence"/>
</dbReference>
<comment type="caution">
    <text evidence="1">The sequence shown here is derived from an EMBL/GenBank/DDBJ whole genome shotgun (WGS) entry which is preliminary data.</text>
</comment>
<organism evidence="1 2">
    <name type="scientific">Pleurotus eryngii</name>
    <name type="common">Boletus of the steppes</name>
    <dbReference type="NCBI Taxonomy" id="5323"/>
    <lineage>
        <taxon>Eukaryota</taxon>
        <taxon>Fungi</taxon>
        <taxon>Dikarya</taxon>
        <taxon>Basidiomycota</taxon>
        <taxon>Agaricomycotina</taxon>
        <taxon>Agaricomycetes</taxon>
        <taxon>Agaricomycetidae</taxon>
        <taxon>Agaricales</taxon>
        <taxon>Pleurotineae</taxon>
        <taxon>Pleurotaceae</taxon>
        <taxon>Pleurotus</taxon>
    </lineage>
</organism>
<sequence length="164" mass="18637">MVHSVASLSMQTLLRLQHKRRFPRVLRMRKHRTVLAPKPLLRIVHRNIRTHTLDAQRRGRPLPSIATNLPCTSALSCVRHLQQVMVPYEGETELVACLAAAVELTAAKASVGIALCSNPESRFIVRIHSFRLLLVSVRYQLRPHCLLGTILLTHTCIFRMSSYM</sequence>
<reference evidence="1" key="1">
    <citation type="submission" date="2020-11" db="EMBL/GenBank/DDBJ databases">
        <authorList>
            <consortium name="DOE Joint Genome Institute"/>
            <person name="Ahrendt S."/>
            <person name="Riley R."/>
            <person name="Andreopoulos W."/>
            <person name="Labutti K."/>
            <person name="Pangilinan J."/>
            <person name="Ruiz-Duenas F.J."/>
            <person name="Barrasa J.M."/>
            <person name="Sanchez-Garcia M."/>
            <person name="Camarero S."/>
            <person name="Miyauchi S."/>
            <person name="Serrano A."/>
            <person name="Linde D."/>
            <person name="Babiker R."/>
            <person name="Drula E."/>
            <person name="Ayuso-Fernandez I."/>
            <person name="Pacheco R."/>
            <person name="Padilla G."/>
            <person name="Ferreira P."/>
            <person name="Barriuso J."/>
            <person name="Kellner H."/>
            <person name="Castanera R."/>
            <person name="Alfaro M."/>
            <person name="Ramirez L."/>
            <person name="Pisabarro A.G."/>
            <person name="Kuo A."/>
            <person name="Tritt A."/>
            <person name="Lipzen A."/>
            <person name="He G."/>
            <person name="Yan M."/>
            <person name="Ng V."/>
            <person name="Cullen D."/>
            <person name="Martin F."/>
            <person name="Rosso M.-N."/>
            <person name="Henrissat B."/>
            <person name="Hibbett D."/>
            <person name="Martinez A.T."/>
            <person name="Grigoriev I.V."/>
        </authorList>
    </citation>
    <scope>NUCLEOTIDE SEQUENCE</scope>
    <source>
        <strain evidence="1">ATCC 90797</strain>
    </source>
</reference>
<evidence type="ECO:0000313" key="2">
    <source>
        <dbReference type="Proteomes" id="UP000807025"/>
    </source>
</evidence>
<dbReference type="AlphaFoldDB" id="A0A9P6D267"/>
<accession>A0A9P6D267</accession>
<gene>
    <name evidence="1" type="ORF">BDN71DRAFT_521112</name>
</gene>
<name>A0A9P6D267_PLEER</name>